<sequence length="80" mass="9082">MLRPTHISIPTLVRVKDEPLLSDGSTHAFFSHPEFDLERPRLFATALMLNAVAEDPFSRSEWLQAVRIAPAMKPGYYTVQ</sequence>
<protein>
    <submittedName>
        <fullName evidence="1">Uncharacterized protein</fullName>
    </submittedName>
</protein>
<dbReference type="EMBL" id="SJPP01000004">
    <property type="protein sequence ID" value="TWU05181.1"/>
    <property type="molecule type" value="Genomic_DNA"/>
</dbReference>
<gene>
    <name evidence="1" type="ORF">CA54_58690</name>
</gene>
<evidence type="ECO:0000313" key="1">
    <source>
        <dbReference type="EMBL" id="TWU05181.1"/>
    </source>
</evidence>
<evidence type="ECO:0000313" key="2">
    <source>
        <dbReference type="Proteomes" id="UP000320735"/>
    </source>
</evidence>
<organism evidence="1 2">
    <name type="scientific">Symmachiella macrocystis</name>
    <dbReference type="NCBI Taxonomy" id="2527985"/>
    <lineage>
        <taxon>Bacteria</taxon>
        <taxon>Pseudomonadati</taxon>
        <taxon>Planctomycetota</taxon>
        <taxon>Planctomycetia</taxon>
        <taxon>Planctomycetales</taxon>
        <taxon>Planctomycetaceae</taxon>
        <taxon>Symmachiella</taxon>
    </lineage>
</organism>
<accession>A0A5C6B0T2</accession>
<comment type="caution">
    <text evidence="1">The sequence shown here is derived from an EMBL/GenBank/DDBJ whole genome shotgun (WGS) entry which is preliminary data.</text>
</comment>
<dbReference type="AlphaFoldDB" id="A0A5C6B0T2"/>
<keyword evidence="2" id="KW-1185">Reference proteome</keyword>
<reference evidence="1 2" key="1">
    <citation type="submission" date="2019-02" db="EMBL/GenBank/DDBJ databases">
        <title>Deep-cultivation of Planctomycetes and their phenomic and genomic characterization uncovers novel biology.</title>
        <authorList>
            <person name="Wiegand S."/>
            <person name="Jogler M."/>
            <person name="Boedeker C."/>
            <person name="Pinto D."/>
            <person name="Vollmers J."/>
            <person name="Rivas-Marin E."/>
            <person name="Kohn T."/>
            <person name="Peeters S.H."/>
            <person name="Heuer A."/>
            <person name="Rast P."/>
            <person name="Oberbeckmann S."/>
            <person name="Bunk B."/>
            <person name="Jeske O."/>
            <person name="Meyerdierks A."/>
            <person name="Storesund J.E."/>
            <person name="Kallscheuer N."/>
            <person name="Luecker S."/>
            <person name="Lage O.M."/>
            <person name="Pohl T."/>
            <person name="Merkel B.J."/>
            <person name="Hornburger P."/>
            <person name="Mueller R.-W."/>
            <person name="Bruemmer F."/>
            <person name="Labrenz M."/>
            <person name="Spormann A.M."/>
            <person name="Op Den Camp H."/>
            <person name="Overmann J."/>
            <person name="Amann R."/>
            <person name="Jetten M.S.M."/>
            <person name="Mascher T."/>
            <person name="Medema M.H."/>
            <person name="Devos D.P."/>
            <person name="Kaster A.-K."/>
            <person name="Ovreas L."/>
            <person name="Rohde M."/>
            <person name="Galperin M.Y."/>
            <person name="Jogler C."/>
        </authorList>
    </citation>
    <scope>NUCLEOTIDE SEQUENCE [LARGE SCALE GENOMIC DNA]</scope>
    <source>
        <strain evidence="1 2">CA54</strain>
    </source>
</reference>
<proteinExistence type="predicted"/>
<name>A0A5C6B0T2_9PLAN</name>
<dbReference type="Proteomes" id="UP000320735">
    <property type="component" value="Unassembled WGS sequence"/>
</dbReference>